<dbReference type="PANTHER" id="PTHR42076:SF1">
    <property type="entry name" value="CYANOVIRIN-N DOMAIN-CONTAINING PROTEIN"/>
    <property type="match status" value="1"/>
</dbReference>
<accession>A0A0L1JD95</accession>
<dbReference type="SUPFAM" id="SSF51322">
    <property type="entry name" value="Cyanovirin-N"/>
    <property type="match status" value="1"/>
</dbReference>
<name>A0A0L1JD95_ASPN3</name>
<dbReference type="PANTHER" id="PTHR42076">
    <property type="entry name" value="CYANOVIRIN-N HOMOLOG"/>
    <property type="match status" value="1"/>
</dbReference>
<dbReference type="GeneID" id="26804118"/>
<proteinExistence type="predicted"/>
<dbReference type="SMART" id="SM01111">
    <property type="entry name" value="CVNH"/>
    <property type="match status" value="1"/>
</dbReference>
<dbReference type="InterPro" id="IPR036673">
    <property type="entry name" value="Cyanovirin-N_sf"/>
</dbReference>
<evidence type="ECO:0000259" key="1">
    <source>
        <dbReference type="SMART" id="SM01111"/>
    </source>
</evidence>
<keyword evidence="3" id="KW-1185">Reference proteome</keyword>
<sequence>MSFHKSCKDIRLEPYEGQAMLSAVVETDDEDASAGDRWVLFLDEQIGNHNGQFCFPGKNFTQTAKNVSLEFRDGVPWLTAGWLQDQYGNWATPRSFNLAEHVKNDRGALAWAVS</sequence>
<dbReference type="Proteomes" id="UP000037505">
    <property type="component" value="Unassembled WGS sequence"/>
</dbReference>
<dbReference type="RefSeq" id="XP_015410605.1">
    <property type="nucleotide sequence ID" value="XM_015547571.1"/>
</dbReference>
<protein>
    <recommendedName>
        <fullName evidence="1">Cyanovirin-N domain-containing protein</fullName>
    </recommendedName>
</protein>
<evidence type="ECO:0000313" key="3">
    <source>
        <dbReference type="Proteomes" id="UP000037505"/>
    </source>
</evidence>
<dbReference type="Gene3D" id="2.30.60.10">
    <property type="entry name" value="Cyanovirin-N"/>
    <property type="match status" value="1"/>
</dbReference>
<organism evidence="2 3">
    <name type="scientific">Aspergillus nomiae NRRL (strain ATCC 15546 / NRRL 13137 / CBS 260.88 / M93)</name>
    <dbReference type="NCBI Taxonomy" id="1509407"/>
    <lineage>
        <taxon>Eukaryota</taxon>
        <taxon>Fungi</taxon>
        <taxon>Dikarya</taxon>
        <taxon>Ascomycota</taxon>
        <taxon>Pezizomycotina</taxon>
        <taxon>Eurotiomycetes</taxon>
        <taxon>Eurotiomycetidae</taxon>
        <taxon>Eurotiales</taxon>
        <taxon>Aspergillaceae</taxon>
        <taxon>Aspergillus</taxon>
        <taxon>Aspergillus subgen. Circumdati</taxon>
    </lineage>
</organism>
<dbReference type="InterPro" id="IPR011058">
    <property type="entry name" value="Cyanovirin-N"/>
</dbReference>
<gene>
    <name evidence="2" type="ORF">ANOM_002314</name>
</gene>
<evidence type="ECO:0000313" key="2">
    <source>
        <dbReference type="EMBL" id="KNG89682.1"/>
    </source>
</evidence>
<dbReference type="EMBL" id="JNOM01000026">
    <property type="protein sequence ID" value="KNG89682.1"/>
    <property type="molecule type" value="Genomic_DNA"/>
</dbReference>
<comment type="caution">
    <text evidence="2">The sequence shown here is derived from an EMBL/GenBank/DDBJ whole genome shotgun (WGS) entry which is preliminary data.</text>
</comment>
<dbReference type="AlphaFoldDB" id="A0A0L1JD95"/>
<dbReference type="Pfam" id="PF08881">
    <property type="entry name" value="CVNH"/>
    <property type="match status" value="1"/>
</dbReference>
<feature type="domain" description="Cyanovirin-N" evidence="1">
    <location>
        <begin position="2"/>
        <end position="111"/>
    </location>
</feature>
<reference evidence="2 3" key="1">
    <citation type="submission" date="2014-06" db="EMBL/GenBank/DDBJ databases">
        <title>The Genome of the Aflatoxigenic Filamentous Fungus Aspergillus nomius.</title>
        <authorList>
            <person name="Moore M.G."/>
            <person name="Shannon B.M."/>
            <person name="Brian M.M."/>
        </authorList>
    </citation>
    <scope>NUCLEOTIDE SEQUENCE [LARGE SCALE GENOMIC DNA]</scope>
    <source>
        <strain evidence="2 3">NRRL 13137</strain>
    </source>
</reference>